<dbReference type="EMBL" id="BAABLM010000005">
    <property type="protein sequence ID" value="GAA4679915.1"/>
    <property type="molecule type" value="Genomic_DNA"/>
</dbReference>
<dbReference type="Proteomes" id="UP001501295">
    <property type="component" value="Unassembled WGS sequence"/>
</dbReference>
<organism evidence="2 3">
    <name type="scientific">Frondihabitans cladoniiphilus</name>
    <dbReference type="NCBI Taxonomy" id="715785"/>
    <lineage>
        <taxon>Bacteria</taxon>
        <taxon>Bacillati</taxon>
        <taxon>Actinomycetota</taxon>
        <taxon>Actinomycetes</taxon>
        <taxon>Micrococcales</taxon>
        <taxon>Microbacteriaceae</taxon>
        <taxon>Frondihabitans</taxon>
    </lineage>
</organism>
<evidence type="ECO:0000313" key="2">
    <source>
        <dbReference type="EMBL" id="GAA4679915.1"/>
    </source>
</evidence>
<protein>
    <submittedName>
        <fullName evidence="2">Uncharacterized protein</fullName>
    </submittedName>
</protein>
<comment type="caution">
    <text evidence="2">The sequence shown here is derived from an EMBL/GenBank/DDBJ whole genome shotgun (WGS) entry which is preliminary data.</text>
</comment>
<proteinExistence type="predicted"/>
<evidence type="ECO:0000256" key="1">
    <source>
        <dbReference type="SAM" id="MobiDB-lite"/>
    </source>
</evidence>
<keyword evidence="3" id="KW-1185">Reference proteome</keyword>
<feature type="region of interest" description="Disordered" evidence="1">
    <location>
        <begin position="1"/>
        <end position="50"/>
    </location>
</feature>
<sequence length="50" mass="5106">MPGVRFRGRGVQVRGAGVRGGGAGPAGRPPAYAPAPSGTKRYPMPETVTR</sequence>
<gene>
    <name evidence="2" type="ORF">GCM10025780_26280</name>
</gene>
<evidence type="ECO:0000313" key="3">
    <source>
        <dbReference type="Proteomes" id="UP001501295"/>
    </source>
</evidence>
<accession>A0ABP8W2W7</accession>
<feature type="compositionally biased region" description="Low complexity" evidence="1">
    <location>
        <begin position="1"/>
        <end position="16"/>
    </location>
</feature>
<name>A0ABP8W2W7_9MICO</name>
<reference evidence="3" key="1">
    <citation type="journal article" date="2019" name="Int. J. Syst. Evol. Microbiol.">
        <title>The Global Catalogue of Microorganisms (GCM) 10K type strain sequencing project: providing services to taxonomists for standard genome sequencing and annotation.</title>
        <authorList>
            <consortium name="The Broad Institute Genomics Platform"/>
            <consortium name="The Broad Institute Genome Sequencing Center for Infectious Disease"/>
            <person name="Wu L."/>
            <person name="Ma J."/>
        </authorList>
    </citation>
    <scope>NUCLEOTIDE SEQUENCE [LARGE SCALE GENOMIC DNA]</scope>
    <source>
        <strain evidence="3">JCM 18956</strain>
    </source>
</reference>